<reference evidence="1" key="1">
    <citation type="journal article" date="2022" name="Int. J. Mol. Sci.">
        <title>Draft Genome of Tanacetum Coccineum: Genomic Comparison of Closely Related Tanacetum-Family Plants.</title>
        <authorList>
            <person name="Yamashiro T."/>
            <person name="Shiraishi A."/>
            <person name="Nakayama K."/>
            <person name="Satake H."/>
        </authorList>
    </citation>
    <scope>NUCLEOTIDE SEQUENCE</scope>
</reference>
<evidence type="ECO:0000313" key="1">
    <source>
        <dbReference type="EMBL" id="GJT74521.1"/>
    </source>
</evidence>
<gene>
    <name evidence="1" type="ORF">Tco_1041246</name>
</gene>
<dbReference type="Proteomes" id="UP001151760">
    <property type="component" value="Unassembled WGS sequence"/>
</dbReference>
<reference evidence="1" key="2">
    <citation type="submission" date="2022-01" db="EMBL/GenBank/DDBJ databases">
        <authorList>
            <person name="Yamashiro T."/>
            <person name="Shiraishi A."/>
            <person name="Satake H."/>
            <person name="Nakayama K."/>
        </authorList>
    </citation>
    <scope>NUCLEOTIDE SEQUENCE</scope>
</reference>
<accession>A0ABQ5GFM6</accession>
<protein>
    <submittedName>
        <fullName evidence="1">Uncharacterized protein</fullName>
    </submittedName>
</protein>
<evidence type="ECO:0000313" key="2">
    <source>
        <dbReference type="Proteomes" id="UP001151760"/>
    </source>
</evidence>
<sequence>MFDSQDFFPLVEISTPKYIENPIESSIIISPSSSVGSLSPVRSNTPPPGYPFDKSIFAKLDNSLWIIPQPPGSEAVPEESNESDAC</sequence>
<organism evidence="1 2">
    <name type="scientific">Tanacetum coccineum</name>
    <dbReference type="NCBI Taxonomy" id="301880"/>
    <lineage>
        <taxon>Eukaryota</taxon>
        <taxon>Viridiplantae</taxon>
        <taxon>Streptophyta</taxon>
        <taxon>Embryophyta</taxon>
        <taxon>Tracheophyta</taxon>
        <taxon>Spermatophyta</taxon>
        <taxon>Magnoliopsida</taxon>
        <taxon>eudicotyledons</taxon>
        <taxon>Gunneridae</taxon>
        <taxon>Pentapetalae</taxon>
        <taxon>asterids</taxon>
        <taxon>campanulids</taxon>
        <taxon>Asterales</taxon>
        <taxon>Asteraceae</taxon>
        <taxon>Asteroideae</taxon>
        <taxon>Anthemideae</taxon>
        <taxon>Anthemidinae</taxon>
        <taxon>Tanacetum</taxon>
    </lineage>
</organism>
<keyword evidence="2" id="KW-1185">Reference proteome</keyword>
<dbReference type="EMBL" id="BQNB010018448">
    <property type="protein sequence ID" value="GJT74521.1"/>
    <property type="molecule type" value="Genomic_DNA"/>
</dbReference>
<name>A0ABQ5GFM6_9ASTR</name>
<comment type="caution">
    <text evidence="1">The sequence shown here is derived from an EMBL/GenBank/DDBJ whole genome shotgun (WGS) entry which is preliminary data.</text>
</comment>
<proteinExistence type="predicted"/>